<evidence type="ECO:0008006" key="3">
    <source>
        <dbReference type="Google" id="ProtNLM"/>
    </source>
</evidence>
<dbReference type="Proteomes" id="UP000034681">
    <property type="component" value="Unassembled WGS sequence"/>
</dbReference>
<dbReference type="EMBL" id="AJTX02000004">
    <property type="protein sequence ID" value="KKJ00139.1"/>
    <property type="molecule type" value="Genomic_DNA"/>
</dbReference>
<accession>A0A0M2PZK3</accession>
<evidence type="ECO:0000313" key="1">
    <source>
        <dbReference type="EMBL" id="KKJ00139.1"/>
    </source>
</evidence>
<gene>
    <name evidence="1" type="ORF">PROH_10465</name>
</gene>
<dbReference type="STRING" id="317619.GCA_000332315_00866"/>
<reference evidence="1" key="1">
    <citation type="submission" date="2012-04" db="EMBL/GenBank/DDBJ databases">
        <authorList>
            <person name="Borisov I.G."/>
            <person name="Ivanikova N.V."/>
            <person name="Pinevich A.V."/>
        </authorList>
    </citation>
    <scope>NUCLEOTIDE SEQUENCE [LARGE SCALE GENOMIC DNA]</scope>
    <source>
        <strain evidence="1">CALU 1027</strain>
    </source>
</reference>
<dbReference type="RefSeq" id="WP_017711489.1">
    <property type="nucleotide sequence ID" value="NZ_KB235933.1"/>
</dbReference>
<keyword evidence="2" id="KW-1185">Reference proteome</keyword>
<protein>
    <recommendedName>
        <fullName evidence="3">Nucleotidyltransferase</fullName>
    </recommendedName>
</protein>
<proteinExistence type="predicted"/>
<sequence length="255" mass="28571">MISSNEKQVLADLVDIVSSLDLPMILVGAGARLLIFDQKFGEGRGTKDWDVAISIDSWEAYQRLCESLTTGESPCFKSTKNSHKFIHIETKIEVDIVPFGEIGEPDQEIVWSDSGNSMNVLGFPEALLHAKTTVIDDLEIQVVDTPAFVVLKIFAWGDRGERTNKDLEDIEFILFRYEDDERVYSELAGELAHGVVEFLDANIYLLGQDIYKILRDKTLTELDSLLSKLIAKLDADQPESLGYKLTVLQTGIRSL</sequence>
<comment type="caution">
    <text evidence="1">The sequence shown here is derived from an EMBL/GenBank/DDBJ whole genome shotgun (WGS) entry which is preliminary data.</text>
</comment>
<evidence type="ECO:0000313" key="2">
    <source>
        <dbReference type="Proteomes" id="UP000034681"/>
    </source>
</evidence>
<dbReference type="OrthoDB" id="453240at2"/>
<name>A0A0M2PZK3_PROHO</name>
<organism evidence="1 2">
    <name type="scientific">Prochlorothrix hollandica PCC 9006 = CALU 1027</name>
    <dbReference type="NCBI Taxonomy" id="317619"/>
    <lineage>
        <taxon>Bacteria</taxon>
        <taxon>Bacillati</taxon>
        <taxon>Cyanobacteriota</taxon>
        <taxon>Cyanophyceae</taxon>
        <taxon>Prochlorotrichales</taxon>
        <taxon>Prochlorotrichaceae</taxon>
        <taxon>Prochlorothrix</taxon>
    </lineage>
</organism>
<dbReference type="AlphaFoldDB" id="A0A0M2PZK3"/>